<dbReference type="Gene3D" id="3.40.50.1820">
    <property type="entry name" value="alpha/beta hydrolase"/>
    <property type="match status" value="1"/>
</dbReference>
<dbReference type="EMBL" id="WNKZ01000135">
    <property type="protein sequence ID" value="MTV56145.1"/>
    <property type="molecule type" value="Genomic_DNA"/>
</dbReference>
<feature type="domain" description="Thioesterase" evidence="2">
    <location>
        <begin position="15"/>
        <end position="233"/>
    </location>
</feature>
<keyword evidence="3" id="KW-0378">Hydrolase</keyword>
<dbReference type="GO" id="GO:0008610">
    <property type="term" value="P:lipid biosynthetic process"/>
    <property type="evidence" value="ECO:0007669"/>
    <property type="project" value="TreeGrafter"/>
</dbReference>
<dbReference type="PANTHER" id="PTHR11487:SF0">
    <property type="entry name" value="S-ACYL FATTY ACID SYNTHASE THIOESTERASE, MEDIUM CHAIN"/>
    <property type="match status" value="1"/>
</dbReference>
<evidence type="ECO:0000313" key="3">
    <source>
        <dbReference type="EMBL" id="MTV56145.1"/>
    </source>
</evidence>
<gene>
    <name evidence="3" type="ORF">GM672_25810</name>
</gene>
<dbReference type="InterPro" id="IPR012223">
    <property type="entry name" value="TEII"/>
</dbReference>
<organism evidence="3 4">
    <name type="scientific">Pseudoduganella buxea</name>
    <dbReference type="NCBI Taxonomy" id="1949069"/>
    <lineage>
        <taxon>Bacteria</taxon>
        <taxon>Pseudomonadati</taxon>
        <taxon>Pseudomonadota</taxon>
        <taxon>Betaproteobacteria</taxon>
        <taxon>Burkholderiales</taxon>
        <taxon>Oxalobacteraceae</taxon>
        <taxon>Telluria group</taxon>
        <taxon>Pseudoduganella</taxon>
    </lineage>
</organism>
<name>A0A6I3T5F2_9BURK</name>
<accession>A0A6I3T5F2</accession>
<dbReference type="Pfam" id="PF00975">
    <property type="entry name" value="Thioesterase"/>
    <property type="match status" value="1"/>
</dbReference>
<evidence type="ECO:0000256" key="1">
    <source>
        <dbReference type="ARBA" id="ARBA00007169"/>
    </source>
</evidence>
<comment type="similarity">
    <text evidence="1">Belongs to the thioesterase family.</text>
</comment>
<dbReference type="GO" id="GO:0016787">
    <property type="term" value="F:hydrolase activity"/>
    <property type="evidence" value="ECO:0007669"/>
    <property type="project" value="UniProtKB-KW"/>
</dbReference>
<evidence type="ECO:0000259" key="2">
    <source>
        <dbReference type="Pfam" id="PF00975"/>
    </source>
</evidence>
<dbReference type="InterPro" id="IPR029058">
    <property type="entry name" value="AB_hydrolase_fold"/>
</dbReference>
<evidence type="ECO:0000313" key="4">
    <source>
        <dbReference type="Proteomes" id="UP000430634"/>
    </source>
</evidence>
<protein>
    <submittedName>
        <fullName evidence="3">Alpha/beta fold hydrolase</fullName>
    </submittedName>
</protein>
<dbReference type="PANTHER" id="PTHR11487">
    <property type="entry name" value="THIOESTERASE"/>
    <property type="match status" value="1"/>
</dbReference>
<dbReference type="InterPro" id="IPR001031">
    <property type="entry name" value="Thioesterase"/>
</dbReference>
<dbReference type="SUPFAM" id="SSF53474">
    <property type="entry name" value="alpha/beta-Hydrolases"/>
    <property type="match status" value="1"/>
</dbReference>
<comment type="caution">
    <text evidence="3">The sequence shown here is derived from an EMBL/GenBank/DDBJ whole genome shotgun (WGS) entry which is preliminary data.</text>
</comment>
<dbReference type="AlphaFoldDB" id="A0A6I3T5F2"/>
<reference evidence="3 4" key="1">
    <citation type="submission" date="2019-11" db="EMBL/GenBank/DDBJ databases">
        <title>Type strains purchased from KCTC, JCM and DSMZ.</title>
        <authorList>
            <person name="Lu H."/>
        </authorList>
    </citation>
    <scope>NUCLEOTIDE SEQUENCE [LARGE SCALE GENOMIC DNA]</scope>
    <source>
        <strain evidence="3 4">KCTC 52429</strain>
    </source>
</reference>
<proteinExistence type="inferred from homology"/>
<dbReference type="Proteomes" id="UP000430634">
    <property type="component" value="Unassembled WGS sequence"/>
</dbReference>
<sequence>MAGRRADPATVKFRLIGLAHAGGGSTLFAPWRGAFGPEVEVCPVVLPGREARMGEAPYRSMEALIGPLMEALLPELDVPFALFGHSMGSIVAFEVARRAEALGLPLRQLLVSGRRAPHLRSRRPPVHAMENDAFLAAIGSLGGTPPQVLQDEQLFRTFMPSLRADFELNERYTPLTGRTLLCDMAAFMGRDDTEVSETELMAWREVTAGRFSHSVLEGNHFYLLDQPQRLLALLGRHLKSARDDRAVVID</sequence>